<proteinExistence type="predicted"/>
<dbReference type="GO" id="GO:0000252">
    <property type="term" value="F:3-beta-hydroxysteroid dehydrogenase [NAD(P)+]/C4-decarboxylase activity"/>
    <property type="evidence" value="ECO:0007669"/>
    <property type="project" value="UniProtKB-EC"/>
</dbReference>
<keyword evidence="1" id="KW-0560">Oxidoreductase</keyword>
<dbReference type="eggNOG" id="KOG4288">
    <property type="taxonomic scope" value="Eukaryota"/>
</dbReference>
<dbReference type="OMA" id="TREVNWI"/>
<sequence length="253" mass="28658">MLHGKSLCIVGGTGYLGSAIARQAFYLGAKVSSISRSGAPKQLQEWQKNIEYIQADASNPDSFEVQLLQSDATIYTIGTLIDTSITKRSNPGEPGTYEHLNRDCAMKIGNKLNDFSVQKKLVYLSAQGHPPFIHRYIETKEQAEKYLLDLNNVKTCVLKPGFIYSYQERKWSIPLKYTLDAWGCIHSFIGKSIPQNTLMNQLYNELYVEKSIQLEAVVNAAIYSALHESSNGKIWFNSDMEKYQDRLQDLKDQ</sequence>
<keyword evidence="2" id="KW-1185">Reference proteome</keyword>
<accession>G0QWJ3</accession>
<dbReference type="STRING" id="857967.G0QWJ3"/>
<protein>
    <submittedName>
        <fullName evidence="1">Nad-dependent epimerase dehydratase, putative</fullName>
        <ecNumber evidence="1">1.1.1.170</ecNumber>
    </submittedName>
</protein>
<dbReference type="GO" id="GO:0005739">
    <property type="term" value="C:mitochondrion"/>
    <property type="evidence" value="ECO:0007669"/>
    <property type="project" value="TreeGrafter"/>
</dbReference>
<dbReference type="AlphaFoldDB" id="G0QWJ3"/>
<dbReference type="PANTHER" id="PTHR12126:SF15">
    <property type="entry name" value="NAD(P)-BINDING DOMAIN-CONTAINING PROTEIN"/>
    <property type="match status" value="1"/>
</dbReference>
<dbReference type="GeneID" id="14906524"/>
<organism evidence="1 2">
    <name type="scientific">Ichthyophthirius multifiliis</name>
    <name type="common">White spot disease agent</name>
    <name type="synonym">Ich</name>
    <dbReference type="NCBI Taxonomy" id="5932"/>
    <lineage>
        <taxon>Eukaryota</taxon>
        <taxon>Sar</taxon>
        <taxon>Alveolata</taxon>
        <taxon>Ciliophora</taxon>
        <taxon>Intramacronucleata</taxon>
        <taxon>Oligohymenophorea</taxon>
        <taxon>Hymenostomatida</taxon>
        <taxon>Ophryoglenina</taxon>
        <taxon>Ichthyophthirius</taxon>
    </lineage>
</organism>
<evidence type="ECO:0000313" key="2">
    <source>
        <dbReference type="Proteomes" id="UP000008983"/>
    </source>
</evidence>
<dbReference type="PANTHER" id="PTHR12126">
    <property type="entry name" value="NADH-UBIQUINONE OXIDOREDUCTASE 39 KDA SUBUNIT-RELATED"/>
    <property type="match status" value="1"/>
</dbReference>
<dbReference type="EMBL" id="GL983998">
    <property type="protein sequence ID" value="EGR30406.1"/>
    <property type="molecule type" value="Genomic_DNA"/>
</dbReference>
<dbReference type="SUPFAM" id="SSF51735">
    <property type="entry name" value="NAD(P)-binding Rossmann-fold domains"/>
    <property type="match status" value="1"/>
</dbReference>
<dbReference type="InParanoid" id="G0QWJ3"/>
<name>G0QWJ3_ICHMU</name>
<evidence type="ECO:0000313" key="1">
    <source>
        <dbReference type="EMBL" id="EGR30406.1"/>
    </source>
</evidence>
<gene>
    <name evidence="1" type="ORF">IMG5_132780</name>
</gene>
<dbReference type="EC" id="1.1.1.170" evidence="1"/>
<reference evidence="1 2" key="1">
    <citation type="submission" date="2011-07" db="EMBL/GenBank/DDBJ databases">
        <authorList>
            <person name="Coyne R."/>
            <person name="Brami D."/>
            <person name="Johnson J."/>
            <person name="Hostetler J."/>
            <person name="Hannick L."/>
            <person name="Clark T."/>
            <person name="Cassidy-Hanley D."/>
            <person name="Inman J."/>
        </authorList>
    </citation>
    <scope>NUCLEOTIDE SEQUENCE [LARGE SCALE GENOMIC DNA]</scope>
    <source>
        <strain evidence="1 2">G5</strain>
    </source>
</reference>
<dbReference type="OrthoDB" id="276721at2759"/>
<dbReference type="GO" id="GO:0044877">
    <property type="term" value="F:protein-containing complex binding"/>
    <property type="evidence" value="ECO:0007669"/>
    <property type="project" value="TreeGrafter"/>
</dbReference>
<dbReference type="Proteomes" id="UP000008983">
    <property type="component" value="Unassembled WGS sequence"/>
</dbReference>
<dbReference type="InterPro" id="IPR051207">
    <property type="entry name" value="ComplexI_NDUFA9_subunit"/>
</dbReference>
<dbReference type="InterPro" id="IPR036291">
    <property type="entry name" value="NAD(P)-bd_dom_sf"/>
</dbReference>
<dbReference type="Gene3D" id="3.40.50.720">
    <property type="entry name" value="NAD(P)-binding Rossmann-like Domain"/>
    <property type="match status" value="1"/>
</dbReference>
<dbReference type="RefSeq" id="XP_004031993.1">
    <property type="nucleotide sequence ID" value="XM_004031945.1"/>
</dbReference>